<dbReference type="RefSeq" id="WP_272737504.1">
    <property type="nucleotide sequence ID" value="NZ_CP116942.1"/>
</dbReference>
<keyword evidence="1" id="KW-0472">Membrane</keyword>
<dbReference type="AlphaFoldDB" id="A0AAF0BUN1"/>
<sequence>MALIVQQVVAFVGLDLVEHALTGTDPWSAAQTGRFWASVAAHAAAGALAWVVLRLATRLGRTLARLRRGRRGEWGPAPAGQPIVRAPAARIVALSSLSRRGPPAGVPAPHLI</sequence>
<protein>
    <submittedName>
        <fullName evidence="3">DUF1691 domain-containing protein</fullName>
    </submittedName>
</protein>
<feature type="domain" description="Mitochondrial adapter protein MCP1 transmembrane" evidence="2">
    <location>
        <begin position="9"/>
        <end position="68"/>
    </location>
</feature>
<evidence type="ECO:0000313" key="4">
    <source>
        <dbReference type="Proteomes" id="UP001216390"/>
    </source>
</evidence>
<evidence type="ECO:0000313" key="3">
    <source>
        <dbReference type="EMBL" id="WCO67987.1"/>
    </source>
</evidence>
<organism evidence="3 4">
    <name type="scientific">Iamia majanohamensis</name>
    <dbReference type="NCBI Taxonomy" id="467976"/>
    <lineage>
        <taxon>Bacteria</taxon>
        <taxon>Bacillati</taxon>
        <taxon>Actinomycetota</taxon>
        <taxon>Acidimicrobiia</taxon>
        <taxon>Acidimicrobiales</taxon>
        <taxon>Iamiaceae</taxon>
        <taxon>Iamia</taxon>
    </lineage>
</organism>
<dbReference type="KEGG" id="ima:PO878_04520"/>
<evidence type="ECO:0000259" key="2">
    <source>
        <dbReference type="Pfam" id="PF07950"/>
    </source>
</evidence>
<evidence type="ECO:0000256" key="1">
    <source>
        <dbReference type="SAM" id="Phobius"/>
    </source>
</evidence>
<keyword evidence="1" id="KW-0812">Transmembrane</keyword>
<feature type="transmembrane region" description="Helical" evidence="1">
    <location>
        <begin position="35"/>
        <end position="57"/>
    </location>
</feature>
<name>A0AAF0BUN1_9ACTN</name>
<keyword evidence="1" id="KW-1133">Transmembrane helix</keyword>
<dbReference type="EMBL" id="CP116942">
    <property type="protein sequence ID" value="WCO67987.1"/>
    <property type="molecule type" value="Genomic_DNA"/>
</dbReference>
<accession>A0AAF0BUN1</accession>
<dbReference type="Proteomes" id="UP001216390">
    <property type="component" value="Chromosome"/>
</dbReference>
<dbReference type="Pfam" id="PF07950">
    <property type="entry name" value="MCP1_TM"/>
    <property type="match status" value="1"/>
</dbReference>
<proteinExistence type="predicted"/>
<dbReference type="InterPro" id="IPR012472">
    <property type="entry name" value="MCP1_TM"/>
</dbReference>
<gene>
    <name evidence="3" type="ORF">PO878_04520</name>
</gene>
<reference evidence="3" key="1">
    <citation type="submission" date="2023-01" db="EMBL/GenBank/DDBJ databases">
        <title>The diversity of Class Acidimicrobiia in South China Sea sediment environments and the proposal of Iamia marina sp. nov., a novel species of the genus Iamia.</title>
        <authorList>
            <person name="He Y."/>
            <person name="Tian X."/>
        </authorList>
    </citation>
    <scope>NUCLEOTIDE SEQUENCE</scope>
    <source>
        <strain evidence="3">DSM 19957</strain>
    </source>
</reference>
<keyword evidence="4" id="KW-1185">Reference proteome</keyword>